<dbReference type="Pfam" id="PF03453">
    <property type="entry name" value="MoeA_N"/>
    <property type="match status" value="1"/>
</dbReference>
<name>A0A0R1WD21_9LACO</name>
<evidence type="ECO:0000313" key="11">
    <source>
        <dbReference type="EMBL" id="KRM15745.1"/>
    </source>
</evidence>
<dbReference type="PANTHER" id="PTHR10192:SF5">
    <property type="entry name" value="GEPHYRIN"/>
    <property type="match status" value="1"/>
</dbReference>
<evidence type="ECO:0000256" key="4">
    <source>
        <dbReference type="ARBA" id="ARBA00013269"/>
    </source>
</evidence>
<dbReference type="GO" id="GO:0046872">
    <property type="term" value="F:metal ion binding"/>
    <property type="evidence" value="ECO:0007669"/>
    <property type="project" value="UniProtKB-UniRule"/>
</dbReference>
<keyword evidence="6 9" id="KW-0500">Molybdenum</keyword>
<dbReference type="SUPFAM" id="SSF53218">
    <property type="entry name" value="Molybdenum cofactor biosynthesis proteins"/>
    <property type="match status" value="1"/>
</dbReference>
<dbReference type="Gene3D" id="2.40.340.10">
    <property type="entry name" value="MoeA, C-terminal, domain IV"/>
    <property type="match status" value="1"/>
</dbReference>
<dbReference type="AlphaFoldDB" id="A0A0R1WD21"/>
<dbReference type="Proteomes" id="UP000050973">
    <property type="component" value="Unassembled WGS sequence"/>
</dbReference>
<dbReference type="UniPathway" id="UPA00344"/>
<proteinExistence type="inferred from homology"/>
<comment type="cofactor">
    <cofactor evidence="9">
        <name>Mg(2+)</name>
        <dbReference type="ChEBI" id="CHEBI:18420"/>
    </cofactor>
</comment>
<dbReference type="PATRIC" id="fig|1423779.3.peg.1919"/>
<dbReference type="InterPro" id="IPR036688">
    <property type="entry name" value="MoeA_C_domain_IV_sf"/>
</dbReference>
<evidence type="ECO:0000256" key="8">
    <source>
        <dbReference type="ARBA" id="ARBA00047317"/>
    </source>
</evidence>
<protein>
    <recommendedName>
        <fullName evidence="5 9">Molybdopterin molybdenumtransferase</fullName>
        <ecNumber evidence="4 9">2.10.1.1</ecNumber>
    </recommendedName>
</protein>
<dbReference type="SMART" id="SM00852">
    <property type="entry name" value="MoCF_biosynth"/>
    <property type="match status" value="1"/>
</dbReference>
<evidence type="ECO:0000256" key="6">
    <source>
        <dbReference type="ARBA" id="ARBA00022505"/>
    </source>
</evidence>
<comment type="similarity">
    <text evidence="3 9">Belongs to the MoeA family.</text>
</comment>
<dbReference type="EC" id="2.10.1.1" evidence="4 9"/>
<dbReference type="GO" id="GO:0061599">
    <property type="term" value="F:molybdopterin molybdotransferase activity"/>
    <property type="evidence" value="ECO:0007669"/>
    <property type="project" value="UniProtKB-UniRule"/>
</dbReference>
<sequence length="406" mass="44508">MLTRRTPISVAQAQAKVAAVPLTAATEVIPTARANHRVLATAVLAPYDYPHFRRAGMDGYAILANDDHNFPKEFTVRGEIQAGATWTAPLRPGDAVRIMTGAFVPDDAGKVIRIEKTRPVTGQENKVRILTSESKTNITEKGTDVKKGNVILDKDQELNPGGLAVLTAFGIDQVTVYQRPRIAIIATGTELLAAGAPITPGKIYNSNGLMLQRLIEENGGIVDFTVQLPDDKNRIKQVLNEQIASHDIVITDGGVSVGDFDYLGDTARNADQLLFNKIKQRPGSVTTAFIQDHTFVMALSGNPGACFTGFYLYVEPLIRRYQHQLSRVKKVRATLAAPYNKTNGFDRYLRCTYQENNGHYRVYPNGINRSGSLANLQTTTCLALIPHSTTPMEVGTETDAWLLPFK</sequence>
<evidence type="ECO:0000256" key="5">
    <source>
        <dbReference type="ARBA" id="ARBA00021108"/>
    </source>
</evidence>
<dbReference type="Gene3D" id="2.170.190.11">
    <property type="entry name" value="Molybdopterin biosynthesis moea protein, domain 3"/>
    <property type="match status" value="1"/>
</dbReference>
<dbReference type="Pfam" id="PF03454">
    <property type="entry name" value="MoeA_C"/>
    <property type="match status" value="1"/>
</dbReference>
<comment type="function">
    <text evidence="1 9">Catalyzes the insertion of molybdate into adenylated molybdopterin with the concomitant release of AMP.</text>
</comment>
<accession>A0A0R1WD21</accession>
<dbReference type="InterPro" id="IPR038987">
    <property type="entry name" value="MoeA-like"/>
</dbReference>
<dbReference type="CDD" id="cd00887">
    <property type="entry name" value="MoeA"/>
    <property type="match status" value="1"/>
</dbReference>
<comment type="catalytic activity">
    <reaction evidence="8">
        <text>adenylyl-molybdopterin + molybdate = Mo-molybdopterin + AMP + H(+)</text>
        <dbReference type="Rhea" id="RHEA:35047"/>
        <dbReference type="ChEBI" id="CHEBI:15378"/>
        <dbReference type="ChEBI" id="CHEBI:36264"/>
        <dbReference type="ChEBI" id="CHEBI:62727"/>
        <dbReference type="ChEBI" id="CHEBI:71302"/>
        <dbReference type="ChEBI" id="CHEBI:456215"/>
        <dbReference type="EC" id="2.10.1.1"/>
    </reaction>
</comment>
<dbReference type="GO" id="GO:0005829">
    <property type="term" value="C:cytosol"/>
    <property type="evidence" value="ECO:0007669"/>
    <property type="project" value="TreeGrafter"/>
</dbReference>
<dbReference type="EMBL" id="AZGE01000008">
    <property type="protein sequence ID" value="KRM15745.1"/>
    <property type="molecule type" value="Genomic_DNA"/>
</dbReference>
<dbReference type="InterPro" id="IPR036135">
    <property type="entry name" value="MoeA_linker/N_sf"/>
</dbReference>
<dbReference type="SUPFAM" id="SSF63867">
    <property type="entry name" value="MoeA C-terminal domain-like"/>
    <property type="match status" value="1"/>
</dbReference>
<evidence type="ECO:0000256" key="7">
    <source>
        <dbReference type="ARBA" id="ARBA00023150"/>
    </source>
</evidence>
<feature type="domain" description="MoaB/Mog" evidence="10">
    <location>
        <begin position="183"/>
        <end position="320"/>
    </location>
</feature>
<evidence type="ECO:0000256" key="9">
    <source>
        <dbReference type="RuleBase" id="RU365090"/>
    </source>
</evidence>
<keyword evidence="7 9" id="KW-0501">Molybdenum cofactor biosynthesis</keyword>
<dbReference type="InterPro" id="IPR005111">
    <property type="entry name" value="MoeA_C_domain_IV"/>
</dbReference>
<dbReference type="GO" id="GO:0006777">
    <property type="term" value="P:Mo-molybdopterin cofactor biosynthetic process"/>
    <property type="evidence" value="ECO:0007669"/>
    <property type="project" value="UniProtKB-UniRule"/>
</dbReference>
<keyword evidence="9" id="KW-0460">Magnesium</keyword>
<comment type="caution">
    <text evidence="11">The sequence shown here is derived from an EMBL/GenBank/DDBJ whole genome shotgun (WGS) entry which is preliminary data.</text>
</comment>
<dbReference type="Gene3D" id="3.90.105.10">
    <property type="entry name" value="Molybdopterin biosynthesis moea protein, domain 2"/>
    <property type="match status" value="1"/>
</dbReference>
<dbReference type="RefSeq" id="WP_056984415.1">
    <property type="nucleotide sequence ID" value="NZ_AZGE01000008.1"/>
</dbReference>
<keyword evidence="9" id="KW-0808">Transferase</keyword>
<evidence type="ECO:0000256" key="3">
    <source>
        <dbReference type="ARBA" id="ARBA00010763"/>
    </source>
</evidence>
<comment type="pathway">
    <text evidence="2 9">Cofactor biosynthesis; molybdopterin biosynthesis.</text>
</comment>
<evidence type="ECO:0000256" key="2">
    <source>
        <dbReference type="ARBA" id="ARBA00005046"/>
    </source>
</evidence>
<evidence type="ECO:0000256" key="1">
    <source>
        <dbReference type="ARBA" id="ARBA00002901"/>
    </source>
</evidence>
<reference evidence="11 12" key="1">
    <citation type="journal article" date="2015" name="Genome Announc.">
        <title>Expanding the biotechnology potential of lactobacilli through comparative genomics of 213 strains and associated genera.</title>
        <authorList>
            <person name="Sun Z."/>
            <person name="Harris H.M."/>
            <person name="McCann A."/>
            <person name="Guo C."/>
            <person name="Argimon S."/>
            <person name="Zhang W."/>
            <person name="Yang X."/>
            <person name="Jeffery I.B."/>
            <person name="Cooney J.C."/>
            <person name="Kagawa T.F."/>
            <person name="Liu W."/>
            <person name="Song Y."/>
            <person name="Salvetti E."/>
            <person name="Wrobel A."/>
            <person name="Rasinkangas P."/>
            <person name="Parkhill J."/>
            <person name="Rea M.C."/>
            <person name="O'Sullivan O."/>
            <person name="Ritari J."/>
            <person name="Douillard F.P."/>
            <person name="Paul Ross R."/>
            <person name="Yang R."/>
            <person name="Briner A.E."/>
            <person name="Felis G.E."/>
            <person name="de Vos W.M."/>
            <person name="Barrangou R."/>
            <person name="Klaenhammer T.R."/>
            <person name="Caufield P.W."/>
            <person name="Cui Y."/>
            <person name="Zhang H."/>
            <person name="O'Toole P.W."/>
        </authorList>
    </citation>
    <scope>NUCLEOTIDE SEQUENCE [LARGE SCALE GENOMIC DNA]</scope>
    <source>
        <strain evidence="11 12">DSM 4864</strain>
    </source>
</reference>
<evidence type="ECO:0000259" key="10">
    <source>
        <dbReference type="SMART" id="SM00852"/>
    </source>
</evidence>
<dbReference type="InterPro" id="IPR036425">
    <property type="entry name" value="MoaB/Mog-like_dom_sf"/>
</dbReference>
<dbReference type="Pfam" id="PF00994">
    <property type="entry name" value="MoCF_biosynth"/>
    <property type="match status" value="1"/>
</dbReference>
<dbReference type="SUPFAM" id="SSF63882">
    <property type="entry name" value="MoeA N-terminal region -like"/>
    <property type="match status" value="1"/>
</dbReference>
<dbReference type="InterPro" id="IPR001453">
    <property type="entry name" value="MoaB/Mog_dom"/>
</dbReference>
<dbReference type="InterPro" id="IPR005110">
    <property type="entry name" value="MoeA_linker/N"/>
</dbReference>
<keyword evidence="9" id="KW-0479">Metal-binding</keyword>
<evidence type="ECO:0000313" key="12">
    <source>
        <dbReference type="Proteomes" id="UP000050973"/>
    </source>
</evidence>
<dbReference type="Gene3D" id="3.40.980.10">
    <property type="entry name" value="MoaB/Mog-like domain"/>
    <property type="match status" value="1"/>
</dbReference>
<dbReference type="NCBIfam" id="TIGR00177">
    <property type="entry name" value="molyb_syn"/>
    <property type="match status" value="1"/>
</dbReference>
<gene>
    <name evidence="11" type="ORF">FC49_GL001852</name>
</gene>
<organism evidence="11 12">
    <name type="scientific">Limosilactobacillus oris DSM 4864</name>
    <dbReference type="NCBI Taxonomy" id="1423779"/>
    <lineage>
        <taxon>Bacteria</taxon>
        <taxon>Bacillati</taxon>
        <taxon>Bacillota</taxon>
        <taxon>Bacilli</taxon>
        <taxon>Lactobacillales</taxon>
        <taxon>Lactobacillaceae</taxon>
        <taxon>Limosilactobacillus</taxon>
    </lineage>
</organism>
<dbReference type="PANTHER" id="PTHR10192">
    <property type="entry name" value="MOLYBDOPTERIN BIOSYNTHESIS PROTEIN"/>
    <property type="match status" value="1"/>
</dbReference>